<proteinExistence type="predicted"/>
<evidence type="ECO:0000313" key="1">
    <source>
        <dbReference type="EMBL" id="JAH42156.1"/>
    </source>
</evidence>
<reference evidence="1" key="1">
    <citation type="submission" date="2014-11" db="EMBL/GenBank/DDBJ databases">
        <authorList>
            <person name="Amaro Gonzalez C."/>
        </authorList>
    </citation>
    <scope>NUCLEOTIDE SEQUENCE</scope>
</reference>
<organism evidence="1">
    <name type="scientific">Anguilla anguilla</name>
    <name type="common">European freshwater eel</name>
    <name type="synonym">Muraena anguilla</name>
    <dbReference type="NCBI Taxonomy" id="7936"/>
    <lineage>
        <taxon>Eukaryota</taxon>
        <taxon>Metazoa</taxon>
        <taxon>Chordata</taxon>
        <taxon>Craniata</taxon>
        <taxon>Vertebrata</taxon>
        <taxon>Euteleostomi</taxon>
        <taxon>Actinopterygii</taxon>
        <taxon>Neopterygii</taxon>
        <taxon>Teleostei</taxon>
        <taxon>Anguilliformes</taxon>
        <taxon>Anguillidae</taxon>
        <taxon>Anguilla</taxon>
    </lineage>
</organism>
<sequence length="43" mass="4809">MTADKGTDGKKMLSFSNPVSLRKFNRARINHCVTLDCYCMPSA</sequence>
<accession>A0A0E9SLF0</accession>
<dbReference type="AlphaFoldDB" id="A0A0E9SLF0"/>
<dbReference type="EMBL" id="GBXM01066421">
    <property type="protein sequence ID" value="JAH42156.1"/>
    <property type="molecule type" value="Transcribed_RNA"/>
</dbReference>
<protein>
    <submittedName>
        <fullName evidence="1">Uncharacterized protein</fullName>
    </submittedName>
</protein>
<reference evidence="1" key="2">
    <citation type="journal article" date="2015" name="Fish Shellfish Immunol.">
        <title>Early steps in the European eel (Anguilla anguilla)-Vibrio vulnificus interaction in the gills: Role of the RtxA13 toxin.</title>
        <authorList>
            <person name="Callol A."/>
            <person name="Pajuelo D."/>
            <person name="Ebbesson L."/>
            <person name="Teles M."/>
            <person name="MacKenzie S."/>
            <person name="Amaro C."/>
        </authorList>
    </citation>
    <scope>NUCLEOTIDE SEQUENCE</scope>
</reference>
<name>A0A0E9SLF0_ANGAN</name>